<reference evidence="2 3" key="1">
    <citation type="submission" date="2017-04" db="EMBL/GenBank/DDBJ databases">
        <authorList>
            <person name="Afonso C.L."/>
            <person name="Miller P.J."/>
            <person name="Scott M.A."/>
            <person name="Spackman E."/>
            <person name="Goraichik I."/>
            <person name="Dimitrov K.M."/>
            <person name="Suarez D.L."/>
            <person name="Swayne D.E."/>
        </authorList>
    </citation>
    <scope>NUCLEOTIDE SEQUENCE [LARGE SCALE GENOMIC DNA]</scope>
    <source>
        <strain evidence="2 3">DSM 26133</strain>
    </source>
</reference>
<feature type="transmembrane region" description="Helical" evidence="1">
    <location>
        <begin position="324"/>
        <end position="346"/>
    </location>
</feature>
<evidence type="ECO:0000313" key="3">
    <source>
        <dbReference type="Proteomes" id="UP000192472"/>
    </source>
</evidence>
<protein>
    <recommendedName>
        <fullName evidence="4">Dolichyl-phosphate-mannose-protein mannosyltransferase</fullName>
    </recommendedName>
</protein>
<dbReference type="Proteomes" id="UP000192472">
    <property type="component" value="Unassembled WGS sequence"/>
</dbReference>
<evidence type="ECO:0000256" key="1">
    <source>
        <dbReference type="SAM" id="Phobius"/>
    </source>
</evidence>
<evidence type="ECO:0008006" key="4">
    <source>
        <dbReference type="Google" id="ProtNLM"/>
    </source>
</evidence>
<keyword evidence="1" id="KW-0472">Membrane</keyword>
<feature type="transmembrane region" description="Helical" evidence="1">
    <location>
        <begin position="196"/>
        <end position="225"/>
    </location>
</feature>
<dbReference type="AlphaFoldDB" id="A0A1W2GCS8"/>
<name>A0A1W2GCS8_REIFA</name>
<accession>A0A1W2GCS8</accession>
<gene>
    <name evidence="2" type="ORF">SAMN04488029_1836</name>
</gene>
<dbReference type="RefSeq" id="WP_139793814.1">
    <property type="nucleotide sequence ID" value="NZ_FWYF01000002.1"/>
</dbReference>
<dbReference type="EMBL" id="FWYF01000002">
    <property type="protein sequence ID" value="SMD34096.1"/>
    <property type="molecule type" value="Genomic_DNA"/>
</dbReference>
<feature type="transmembrane region" description="Helical" evidence="1">
    <location>
        <begin position="6"/>
        <end position="22"/>
    </location>
</feature>
<feature type="transmembrane region" description="Helical" evidence="1">
    <location>
        <begin position="167"/>
        <end position="184"/>
    </location>
</feature>
<organism evidence="2 3">
    <name type="scientific">Reichenbachiella faecimaris</name>
    <dbReference type="NCBI Taxonomy" id="692418"/>
    <lineage>
        <taxon>Bacteria</taxon>
        <taxon>Pseudomonadati</taxon>
        <taxon>Bacteroidota</taxon>
        <taxon>Cytophagia</taxon>
        <taxon>Cytophagales</taxon>
        <taxon>Reichenbachiellaceae</taxon>
        <taxon>Reichenbachiella</taxon>
    </lineage>
</organism>
<keyword evidence="1" id="KW-1133">Transmembrane helix</keyword>
<evidence type="ECO:0000313" key="2">
    <source>
        <dbReference type="EMBL" id="SMD34096.1"/>
    </source>
</evidence>
<feature type="transmembrane region" description="Helical" evidence="1">
    <location>
        <begin position="113"/>
        <end position="132"/>
    </location>
</feature>
<feature type="transmembrane region" description="Helical" evidence="1">
    <location>
        <begin position="245"/>
        <end position="266"/>
    </location>
</feature>
<keyword evidence="3" id="KW-1185">Reference proteome</keyword>
<sequence>MSIILVYIINIALLVGIAYLYFRKYRTGVLRRYFWPALLFKICCGMLLGMLFYYYYLDGDTIRYYQESSRLVGLNLSDFFDALTKPVERSQPFRAIYFTRLVALIQWLTHGDYWILSAYFSMFSFLGSFYLSNKLVLWRRSLKIPSILAFLFFPSTVFWSSGLLKESLVFGALTFLIGVYFSWIQNRKLHIGHLSIGIISLFIIISFKYYVAAVLMPLLLYQILYHQINWKNWKMEGIWKRSMCLAVMLTIPALLLFNWMSVNLSYERLWPIMKKNHDLYIQMAPDGAIHTLSWFDNAWDILINMPFLWFSGIFRPLVGEDFTFPAALSGLENLLLLTGVILGIFSWIKNKIIWTPELLSVLIYISTLSIFLCYSTPNFGTLARFKVYYIPFVVLLITHQLQSLSIFRKN</sequence>
<keyword evidence="1" id="KW-0812">Transmembrane</keyword>
<feature type="transmembrane region" description="Helical" evidence="1">
    <location>
        <begin position="358"/>
        <end position="377"/>
    </location>
</feature>
<proteinExistence type="predicted"/>
<feature type="transmembrane region" description="Helical" evidence="1">
    <location>
        <begin position="144"/>
        <end position="161"/>
    </location>
</feature>
<feature type="transmembrane region" description="Helical" evidence="1">
    <location>
        <begin position="389"/>
        <end position="407"/>
    </location>
</feature>
<feature type="transmembrane region" description="Helical" evidence="1">
    <location>
        <begin position="34"/>
        <end position="56"/>
    </location>
</feature>
<dbReference type="OrthoDB" id="3862418at2"/>
<dbReference type="STRING" id="692418.SAMN04488029_1836"/>